<keyword evidence="3" id="KW-0862">Zinc</keyword>
<evidence type="ECO:0000313" key="4">
    <source>
        <dbReference type="EnsemblMetazoa" id="RPRC014292-PA"/>
    </source>
</evidence>
<dbReference type="STRING" id="13249.T1IDC2"/>
<evidence type="ECO:0000313" key="5">
    <source>
        <dbReference type="Proteomes" id="UP000015103"/>
    </source>
</evidence>
<keyword evidence="2" id="KW-0863">Zinc-finger</keyword>
<name>T1IDC2_RHOPR</name>
<keyword evidence="1" id="KW-0479">Metal-binding</keyword>
<proteinExistence type="predicted"/>
<dbReference type="Proteomes" id="UP000015103">
    <property type="component" value="Unassembled WGS sequence"/>
</dbReference>
<dbReference type="PROSITE" id="PS01359">
    <property type="entry name" value="ZF_PHD_1"/>
    <property type="match status" value="1"/>
</dbReference>
<dbReference type="GO" id="GO:0008270">
    <property type="term" value="F:zinc ion binding"/>
    <property type="evidence" value="ECO:0007669"/>
    <property type="project" value="UniProtKB-KW"/>
</dbReference>
<dbReference type="InterPro" id="IPR011011">
    <property type="entry name" value="Znf_FYVE_PHD"/>
</dbReference>
<evidence type="ECO:0000256" key="2">
    <source>
        <dbReference type="ARBA" id="ARBA00022771"/>
    </source>
</evidence>
<protein>
    <submittedName>
        <fullName evidence="4">PHD-type domain-containing protein</fullName>
    </submittedName>
</protein>
<dbReference type="SMART" id="SM00249">
    <property type="entry name" value="PHD"/>
    <property type="match status" value="1"/>
</dbReference>
<keyword evidence="5" id="KW-1185">Reference proteome</keyword>
<sequence length="106" mass="11761">MGKKPALAICGECLGTAAKNKHGQEEALLSCETCGCSVHPSCVSKPDILTNLIAKGNIWNCEECVQCDNCHLTNDKVFTEFQKKNDHLGFFFVHPLHYSSLFRQCD</sequence>
<dbReference type="EnsemblMetazoa" id="RPRC014292-RA">
    <property type="protein sequence ID" value="RPRC014292-PA"/>
    <property type="gene ID" value="RPRC014292"/>
</dbReference>
<dbReference type="Gene3D" id="3.30.40.10">
    <property type="entry name" value="Zinc/RING finger domain, C3HC4 (zinc finger)"/>
    <property type="match status" value="1"/>
</dbReference>
<dbReference type="InterPro" id="IPR001965">
    <property type="entry name" value="Znf_PHD"/>
</dbReference>
<dbReference type="InterPro" id="IPR013083">
    <property type="entry name" value="Znf_RING/FYVE/PHD"/>
</dbReference>
<reference evidence="4" key="1">
    <citation type="submission" date="2015-05" db="UniProtKB">
        <authorList>
            <consortium name="EnsemblMetazoa"/>
        </authorList>
    </citation>
    <scope>IDENTIFICATION</scope>
</reference>
<evidence type="ECO:0000256" key="1">
    <source>
        <dbReference type="ARBA" id="ARBA00022723"/>
    </source>
</evidence>
<dbReference type="PROSITE" id="PS50016">
    <property type="entry name" value="ZF_PHD_2"/>
    <property type="match status" value="1"/>
</dbReference>
<dbReference type="VEuPathDB" id="VectorBase:RPRC014292"/>
<accession>T1IDC2</accession>
<dbReference type="SUPFAM" id="SSF57903">
    <property type="entry name" value="FYVE/PHD zinc finger"/>
    <property type="match status" value="1"/>
</dbReference>
<dbReference type="InterPro" id="IPR019786">
    <property type="entry name" value="Zinc_finger_PHD-type_CS"/>
</dbReference>
<dbReference type="InParanoid" id="T1IDC2"/>
<dbReference type="HOGENOM" id="CLU_2226439_0_0_1"/>
<evidence type="ECO:0000256" key="3">
    <source>
        <dbReference type="ARBA" id="ARBA00022833"/>
    </source>
</evidence>
<dbReference type="AlphaFoldDB" id="T1IDC2"/>
<dbReference type="EMBL" id="ACPB03002940">
    <property type="status" value="NOT_ANNOTATED_CDS"/>
    <property type="molecule type" value="Genomic_DNA"/>
</dbReference>
<organism evidence="4 5">
    <name type="scientific">Rhodnius prolixus</name>
    <name type="common">Triatomid bug</name>
    <dbReference type="NCBI Taxonomy" id="13249"/>
    <lineage>
        <taxon>Eukaryota</taxon>
        <taxon>Metazoa</taxon>
        <taxon>Ecdysozoa</taxon>
        <taxon>Arthropoda</taxon>
        <taxon>Hexapoda</taxon>
        <taxon>Insecta</taxon>
        <taxon>Pterygota</taxon>
        <taxon>Neoptera</taxon>
        <taxon>Paraneoptera</taxon>
        <taxon>Hemiptera</taxon>
        <taxon>Heteroptera</taxon>
        <taxon>Panheteroptera</taxon>
        <taxon>Cimicomorpha</taxon>
        <taxon>Reduviidae</taxon>
        <taxon>Triatominae</taxon>
        <taxon>Rhodnius</taxon>
    </lineage>
</organism>
<dbReference type="InterPro" id="IPR019787">
    <property type="entry name" value="Znf_PHD-finger"/>
</dbReference>